<accession>A0AAV3QR95</accession>
<feature type="signal peptide" evidence="1">
    <location>
        <begin position="1"/>
        <end position="28"/>
    </location>
</feature>
<sequence length="234" mass="26335">MMKGAFGHLTSAPLKILALAYLSHILSGKQGNRDVTLVEDLIVAPPYLLQPVIELPWRSSDSDPLLPDSSIESEPPIVFGCQIKLVSASNQRDLSNLNLGGALDLILECSHGGYGISCLNISEPQLSWPLFVLVLLVQWYTVTEKGNRSGNKTMMTIFGANKVVQCNSISIAAWLGNWYMTLWQPLWCSFDAQFRNCLQLYDESLSEKRRNTEPHFVYPFNYFNILVVCTEFVW</sequence>
<comment type="caution">
    <text evidence="2">The sequence shown here is derived from an EMBL/GenBank/DDBJ whole genome shotgun (WGS) entry which is preliminary data.</text>
</comment>
<dbReference type="Proteomes" id="UP001454036">
    <property type="component" value="Unassembled WGS sequence"/>
</dbReference>
<dbReference type="EMBL" id="BAABME010022797">
    <property type="protein sequence ID" value="GAA0166624.1"/>
    <property type="molecule type" value="Genomic_DNA"/>
</dbReference>
<name>A0AAV3QR95_LITER</name>
<evidence type="ECO:0000313" key="2">
    <source>
        <dbReference type="EMBL" id="GAA0166624.1"/>
    </source>
</evidence>
<keyword evidence="3" id="KW-1185">Reference proteome</keyword>
<evidence type="ECO:0000256" key="1">
    <source>
        <dbReference type="SAM" id="SignalP"/>
    </source>
</evidence>
<dbReference type="AlphaFoldDB" id="A0AAV3QR95"/>
<reference evidence="2 3" key="1">
    <citation type="submission" date="2024-01" db="EMBL/GenBank/DDBJ databases">
        <title>The complete chloroplast genome sequence of Lithospermum erythrorhizon: insights into the phylogenetic relationship among Boraginaceae species and the maternal lineages of purple gromwells.</title>
        <authorList>
            <person name="Okada T."/>
            <person name="Watanabe K."/>
        </authorList>
    </citation>
    <scope>NUCLEOTIDE SEQUENCE [LARGE SCALE GENOMIC DNA]</scope>
</reference>
<evidence type="ECO:0000313" key="3">
    <source>
        <dbReference type="Proteomes" id="UP001454036"/>
    </source>
</evidence>
<proteinExistence type="predicted"/>
<feature type="chain" id="PRO_5043337932" evidence="1">
    <location>
        <begin position="29"/>
        <end position="234"/>
    </location>
</feature>
<gene>
    <name evidence="2" type="ORF">LIER_40222</name>
</gene>
<protein>
    <submittedName>
        <fullName evidence="2">Uncharacterized protein</fullName>
    </submittedName>
</protein>
<keyword evidence="1" id="KW-0732">Signal</keyword>
<organism evidence="2 3">
    <name type="scientific">Lithospermum erythrorhizon</name>
    <name type="common">Purple gromwell</name>
    <name type="synonym">Lithospermum officinale var. erythrorhizon</name>
    <dbReference type="NCBI Taxonomy" id="34254"/>
    <lineage>
        <taxon>Eukaryota</taxon>
        <taxon>Viridiplantae</taxon>
        <taxon>Streptophyta</taxon>
        <taxon>Embryophyta</taxon>
        <taxon>Tracheophyta</taxon>
        <taxon>Spermatophyta</taxon>
        <taxon>Magnoliopsida</taxon>
        <taxon>eudicotyledons</taxon>
        <taxon>Gunneridae</taxon>
        <taxon>Pentapetalae</taxon>
        <taxon>asterids</taxon>
        <taxon>lamiids</taxon>
        <taxon>Boraginales</taxon>
        <taxon>Boraginaceae</taxon>
        <taxon>Boraginoideae</taxon>
        <taxon>Lithospermeae</taxon>
        <taxon>Lithospermum</taxon>
    </lineage>
</organism>